<gene>
    <name evidence="2" type="ORF">HBHAL_2488_A</name>
</gene>
<proteinExistence type="predicted"/>
<feature type="transmembrane region" description="Helical" evidence="1">
    <location>
        <begin position="7"/>
        <end position="26"/>
    </location>
</feature>
<dbReference type="EMBL" id="HE717023">
    <property type="protein sequence ID" value="CCG44832.1"/>
    <property type="molecule type" value="Genomic_DNA"/>
</dbReference>
<feature type="transmembrane region" description="Helical" evidence="1">
    <location>
        <begin position="62"/>
        <end position="82"/>
    </location>
</feature>
<evidence type="ECO:0000313" key="3">
    <source>
        <dbReference type="Proteomes" id="UP000007397"/>
    </source>
</evidence>
<name>I0JL12_HALH3</name>
<reference evidence="2 3" key="1">
    <citation type="journal article" date="2013" name="Environ. Microbiol.">
        <title>Chloride and organic osmolytes: a hybrid strategy to cope with elevated salinities by the moderately halophilic, chloride-dependent bacterium Halobacillus halophilus.</title>
        <authorList>
            <person name="Saum S.H."/>
            <person name="Pfeiffer F."/>
            <person name="Palm P."/>
            <person name="Rampp M."/>
            <person name="Schuster S.C."/>
            <person name="Muller V."/>
            <person name="Oesterhelt D."/>
        </authorList>
    </citation>
    <scope>NUCLEOTIDE SEQUENCE [LARGE SCALE GENOMIC DNA]</scope>
    <source>
        <strain evidence="3">ATCC 35676 / DSM 2266 / JCM 20832 / KCTC 3685 / LMG 17431 / NBRC 102448 / NCIMB 2269</strain>
    </source>
</reference>
<evidence type="ECO:0008006" key="4">
    <source>
        <dbReference type="Google" id="ProtNLM"/>
    </source>
</evidence>
<evidence type="ECO:0000313" key="2">
    <source>
        <dbReference type="EMBL" id="CCG44832.1"/>
    </source>
</evidence>
<keyword evidence="1" id="KW-1133">Transmembrane helix</keyword>
<keyword evidence="1" id="KW-0812">Transmembrane</keyword>
<dbReference type="eggNOG" id="ENOG50304P0">
    <property type="taxonomic scope" value="Bacteria"/>
</dbReference>
<dbReference type="HOGENOM" id="CLU_2537868_0_0_9"/>
<organism evidence="2 3">
    <name type="scientific">Halobacillus halophilus (strain ATCC 35676 / DSM 2266 / JCM 20832 / KCTC 3685 / LMG 17431 / NBRC 102448 / NCIMB 2269)</name>
    <name type="common">Sporosarcina halophila</name>
    <dbReference type="NCBI Taxonomy" id="866895"/>
    <lineage>
        <taxon>Bacteria</taxon>
        <taxon>Bacillati</taxon>
        <taxon>Bacillota</taxon>
        <taxon>Bacilli</taxon>
        <taxon>Bacillales</taxon>
        <taxon>Bacillaceae</taxon>
        <taxon>Halobacillus</taxon>
    </lineage>
</organism>
<keyword evidence="1" id="KW-0472">Membrane</keyword>
<dbReference type="KEGG" id="hhd:HBHAL_2488_A"/>
<feature type="transmembrane region" description="Helical" evidence="1">
    <location>
        <begin position="32"/>
        <end position="50"/>
    </location>
</feature>
<dbReference type="RefSeq" id="WP_014642733.1">
    <property type="nucleotide sequence ID" value="NC_017668.1"/>
</dbReference>
<sequence>MQKKAKYISKSLLLIAVLLCLMGLFTDRPFSWWMSVWLFLAPAMIIQEFIEMPTKGKSRIYSMVCIAALSLVFGMAVLDLIIG</sequence>
<accession>I0JL12</accession>
<evidence type="ECO:0000256" key="1">
    <source>
        <dbReference type="SAM" id="Phobius"/>
    </source>
</evidence>
<protein>
    <recommendedName>
        <fullName evidence="4">DUF3953 domain-containing protein</fullName>
    </recommendedName>
</protein>
<keyword evidence="3" id="KW-1185">Reference proteome</keyword>
<dbReference type="Proteomes" id="UP000007397">
    <property type="component" value="Chromosome"/>
</dbReference>
<dbReference type="AlphaFoldDB" id="I0JL12"/>